<name>A0A2M6XD19_9BACT</name>
<dbReference type="PANTHER" id="PTHR43406:SF1">
    <property type="entry name" value="TRYPTOPHAN SYNTHASE ALPHA CHAIN, CHLOROPLASTIC"/>
    <property type="match status" value="1"/>
</dbReference>
<gene>
    <name evidence="9" type="ORF">COT44_02650</name>
</gene>
<accession>A0A2M6XD19</accession>
<dbReference type="Gene3D" id="3.20.20.70">
    <property type="entry name" value="Aldolase class I"/>
    <property type="match status" value="1"/>
</dbReference>
<dbReference type="InterPro" id="IPR002028">
    <property type="entry name" value="Trp_synthase_suA"/>
</dbReference>
<evidence type="ECO:0000313" key="9">
    <source>
        <dbReference type="EMBL" id="PIU03549.1"/>
    </source>
</evidence>
<dbReference type="InterPro" id="IPR018204">
    <property type="entry name" value="Trp_synthase_alpha_AS"/>
</dbReference>
<dbReference type="AlphaFoldDB" id="A0A2M6XD19"/>
<dbReference type="UniPathway" id="UPA00035">
    <property type="reaction ID" value="UER00044"/>
</dbReference>
<comment type="caution">
    <text evidence="9">The sequence shown here is derived from an EMBL/GenBank/DDBJ whole genome shotgun (WGS) entry which is preliminary data.</text>
</comment>
<feature type="non-terminal residue" evidence="9">
    <location>
        <position position="85"/>
    </location>
</feature>
<keyword evidence="4" id="KW-0028">Amino-acid biosynthesis</keyword>
<comment type="subunit">
    <text evidence="2">Tetramer of two alpha and two beta chains.</text>
</comment>
<dbReference type="Pfam" id="PF00290">
    <property type="entry name" value="Trp_syntA"/>
    <property type="match status" value="1"/>
</dbReference>
<evidence type="ECO:0000256" key="1">
    <source>
        <dbReference type="ARBA" id="ARBA00004733"/>
    </source>
</evidence>
<evidence type="ECO:0000256" key="7">
    <source>
        <dbReference type="ARBA" id="ARBA00023239"/>
    </source>
</evidence>
<proteinExistence type="predicted"/>
<evidence type="ECO:0000256" key="6">
    <source>
        <dbReference type="ARBA" id="ARBA00023141"/>
    </source>
</evidence>
<dbReference type="GO" id="GO:0004834">
    <property type="term" value="F:tryptophan synthase activity"/>
    <property type="evidence" value="ECO:0007669"/>
    <property type="project" value="UniProtKB-EC"/>
</dbReference>
<evidence type="ECO:0000313" key="10">
    <source>
        <dbReference type="Proteomes" id="UP000228996"/>
    </source>
</evidence>
<protein>
    <recommendedName>
        <fullName evidence="3">tryptophan synthase</fullName>
        <ecNumber evidence="3">4.2.1.20</ecNumber>
    </recommendedName>
</protein>
<dbReference type="GO" id="GO:0005829">
    <property type="term" value="C:cytosol"/>
    <property type="evidence" value="ECO:0007669"/>
    <property type="project" value="TreeGrafter"/>
</dbReference>
<dbReference type="PANTHER" id="PTHR43406">
    <property type="entry name" value="TRYPTOPHAN SYNTHASE, ALPHA CHAIN"/>
    <property type="match status" value="1"/>
</dbReference>
<dbReference type="Proteomes" id="UP000228996">
    <property type="component" value="Unassembled WGS sequence"/>
</dbReference>
<keyword evidence="6" id="KW-0057">Aromatic amino acid biosynthesis</keyword>
<keyword evidence="5" id="KW-0822">Tryptophan biosynthesis</keyword>
<comment type="catalytic activity">
    <reaction evidence="8">
        <text>(1S,2R)-1-C-(indol-3-yl)glycerol 3-phosphate + L-serine = D-glyceraldehyde 3-phosphate + L-tryptophan + H2O</text>
        <dbReference type="Rhea" id="RHEA:10532"/>
        <dbReference type="ChEBI" id="CHEBI:15377"/>
        <dbReference type="ChEBI" id="CHEBI:33384"/>
        <dbReference type="ChEBI" id="CHEBI:57912"/>
        <dbReference type="ChEBI" id="CHEBI:58866"/>
        <dbReference type="ChEBI" id="CHEBI:59776"/>
        <dbReference type="EC" id="4.2.1.20"/>
    </reaction>
</comment>
<dbReference type="SUPFAM" id="SSF51366">
    <property type="entry name" value="Ribulose-phoshate binding barrel"/>
    <property type="match status" value="1"/>
</dbReference>
<comment type="pathway">
    <text evidence="1">Amino-acid biosynthesis; L-tryptophan biosynthesis; L-tryptophan from chorismate: step 5/5.</text>
</comment>
<dbReference type="EMBL" id="PEYO01000015">
    <property type="protein sequence ID" value="PIU03549.1"/>
    <property type="molecule type" value="Genomic_DNA"/>
</dbReference>
<evidence type="ECO:0000256" key="3">
    <source>
        <dbReference type="ARBA" id="ARBA00012043"/>
    </source>
</evidence>
<evidence type="ECO:0000256" key="8">
    <source>
        <dbReference type="ARBA" id="ARBA00049047"/>
    </source>
</evidence>
<dbReference type="InterPro" id="IPR013785">
    <property type="entry name" value="Aldolase_TIM"/>
</dbReference>
<dbReference type="PROSITE" id="PS00167">
    <property type="entry name" value="TRP_SYNTHASE_ALPHA"/>
    <property type="match status" value="1"/>
</dbReference>
<evidence type="ECO:0000256" key="5">
    <source>
        <dbReference type="ARBA" id="ARBA00022822"/>
    </source>
</evidence>
<dbReference type="EC" id="4.2.1.20" evidence="3"/>
<organism evidence="9 10">
    <name type="scientific">Candidatus Shapirobacteria bacterium CG08_land_8_20_14_0_20_39_18</name>
    <dbReference type="NCBI Taxonomy" id="1974883"/>
    <lineage>
        <taxon>Bacteria</taxon>
        <taxon>Candidatus Shapironibacteriota</taxon>
    </lineage>
</organism>
<evidence type="ECO:0000256" key="2">
    <source>
        <dbReference type="ARBA" id="ARBA00011270"/>
    </source>
</evidence>
<keyword evidence="7" id="KW-0456">Lyase</keyword>
<evidence type="ECO:0000256" key="4">
    <source>
        <dbReference type="ARBA" id="ARBA00022605"/>
    </source>
</evidence>
<reference evidence="10" key="1">
    <citation type="submission" date="2017-09" db="EMBL/GenBank/DDBJ databases">
        <title>Depth-based differentiation of microbial function through sediment-hosted aquifers and enrichment of novel symbionts in the deep terrestrial subsurface.</title>
        <authorList>
            <person name="Probst A.J."/>
            <person name="Ladd B."/>
            <person name="Jarett J.K."/>
            <person name="Geller-Mcgrath D.E."/>
            <person name="Sieber C.M.K."/>
            <person name="Emerson J.B."/>
            <person name="Anantharaman K."/>
            <person name="Thomas B.C."/>
            <person name="Malmstrom R."/>
            <person name="Stieglmeier M."/>
            <person name="Klingl A."/>
            <person name="Woyke T."/>
            <person name="Ryan C.M."/>
            <person name="Banfield J.F."/>
        </authorList>
    </citation>
    <scope>NUCLEOTIDE SEQUENCE [LARGE SCALE GENOMIC DNA]</scope>
</reference>
<sequence length="85" mass="9431">MKLMTHVVIGYPSLKETEKIVKTMAKSGVNMIELQIPFSDPLADGPTIMRACEKSLANGTKVKDAFVLMKKLSSEIKIPLLFMAY</sequence>
<dbReference type="InterPro" id="IPR011060">
    <property type="entry name" value="RibuloseP-bd_barrel"/>
</dbReference>